<evidence type="ECO:0000313" key="3">
    <source>
        <dbReference type="Proteomes" id="UP000177682"/>
    </source>
</evidence>
<organism evidence="2 3">
    <name type="scientific">Candidatus Doudnabacteria bacterium RIFCSPHIGHO2_12_FULL_48_16</name>
    <dbReference type="NCBI Taxonomy" id="1817838"/>
    <lineage>
        <taxon>Bacteria</taxon>
        <taxon>Candidatus Doudnaibacteriota</taxon>
    </lineage>
</organism>
<feature type="transmembrane region" description="Helical" evidence="1">
    <location>
        <begin position="76"/>
        <end position="94"/>
    </location>
</feature>
<evidence type="ECO:0000313" key="2">
    <source>
        <dbReference type="EMBL" id="OGE90853.1"/>
    </source>
</evidence>
<comment type="caution">
    <text evidence="2">The sequence shown here is derived from an EMBL/GenBank/DDBJ whole genome shotgun (WGS) entry which is preliminary data.</text>
</comment>
<proteinExistence type="predicted"/>
<keyword evidence="1" id="KW-1133">Transmembrane helix</keyword>
<dbReference type="EMBL" id="MFEY01000003">
    <property type="protein sequence ID" value="OGE90853.1"/>
    <property type="molecule type" value="Genomic_DNA"/>
</dbReference>
<dbReference type="Proteomes" id="UP000177682">
    <property type="component" value="Unassembled WGS sequence"/>
</dbReference>
<evidence type="ECO:0000256" key="1">
    <source>
        <dbReference type="SAM" id="Phobius"/>
    </source>
</evidence>
<gene>
    <name evidence="2" type="ORF">A3E29_01640</name>
</gene>
<keyword evidence="1" id="KW-0472">Membrane</keyword>
<dbReference type="AlphaFoldDB" id="A0A1F5PLP2"/>
<keyword evidence="1" id="KW-0812">Transmembrane</keyword>
<protein>
    <submittedName>
        <fullName evidence="2">Uncharacterized protein</fullName>
    </submittedName>
</protein>
<sequence length="97" mass="11600">MIFEWAVRKKLFRNINHAIWFLMSVWLLLLTLAYYFYPDRRLIILLPLGIHLVALVQSSHATYIKKQPTETLSKDCIWFNAVMVGLYLILFFFLKYG</sequence>
<reference evidence="2 3" key="1">
    <citation type="journal article" date="2016" name="Nat. Commun.">
        <title>Thousands of microbial genomes shed light on interconnected biogeochemical processes in an aquifer system.</title>
        <authorList>
            <person name="Anantharaman K."/>
            <person name="Brown C.T."/>
            <person name="Hug L.A."/>
            <person name="Sharon I."/>
            <person name="Castelle C.J."/>
            <person name="Probst A.J."/>
            <person name="Thomas B.C."/>
            <person name="Singh A."/>
            <person name="Wilkins M.J."/>
            <person name="Karaoz U."/>
            <person name="Brodie E.L."/>
            <person name="Williams K.H."/>
            <person name="Hubbard S.S."/>
            <person name="Banfield J.F."/>
        </authorList>
    </citation>
    <scope>NUCLEOTIDE SEQUENCE [LARGE SCALE GENOMIC DNA]</scope>
</reference>
<accession>A0A1F5PLP2</accession>
<feature type="transmembrane region" description="Helical" evidence="1">
    <location>
        <begin position="18"/>
        <end position="37"/>
    </location>
</feature>
<name>A0A1F5PLP2_9BACT</name>
<feature type="transmembrane region" description="Helical" evidence="1">
    <location>
        <begin position="43"/>
        <end position="64"/>
    </location>
</feature>